<dbReference type="PANTHER" id="PTHR33048:SF47">
    <property type="entry name" value="INTEGRAL MEMBRANE PROTEIN-RELATED"/>
    <property type="match status" value="1"/>
</dbReference>
<keyword evidence="2 7" id="KW-0812">Transmembrane</keyword>
<name>A0ABR1NTS4_DIAER</name>
<dbReference type="PANTHER" id="PTHR33048">
    <property type="entry name" value="PTH11-LIKE INTEGRAL MEMBRANE PROTEIN (AFU_ORTHOLOGUE AFUA_5G11245)"/>
    <property type="match status" value="1"/>
</dbReference>
<protein>
    <recommendedName>
        <fullName evidence="8">Rhodopsin domain-containing protein</fullName>
    </recommendedName>
</protein>
<dbReference type="EMBL" id="JAKNSF020000112">
    <property type="protein sequence ID" value="KAK7714835.1"/>
    <property type="molecule type" value="Genomic_DNA"/>
</dbReference>
<dbReference type="Proteomes" id="UP001430848">
    <property type="component" value="Unassembled WGS sequence"/>
</dbReference>
<evidence type="ECO:0000313" key="10">
    <source>
        <dbReference type="Proteomes" id="UP001430848"/>
    </source>
</evidence>
<evidence type="ECO:0000256" key="6">
    <source>
        <dbReference type="SAM" id="MobiDB-lite"/>
    </source>
</evidence>
<feature type="compositionally biased region" description="Basic and acidic residues" evidence="6">
    <location>
        <begin position="231"/>
        <end position="241"/>
    </location>
</feature>
<feature type="domain" description="Rhodopsin" evidence="8">
    <location>
        <begin position="4"/>
        <end position="182"/>
    </location>
</feature>
<evidence type="ECO:0000259" key="8">
    <source>
        <dbReference type="Pfam" id="PF20684"/>
    </source>
</evidence>
<accession>A0ABR1NTS4</accession>
<keyword evidence="4 7" id="KW-0472">Membrane</keyword>
<feature type="transmembrane region" description="Helical" evidence="7">
    <location>
        <begin position="90"/>
        <end position="108"/>
    </location>
</feature>
<comment type="subcellular location">
    <subcellularLocation>
        <location evidence="1">Membrane</location>
        <topology evidence="1">Multi-pass membrane protein</topology>
    </subcellularLocation>
</comment>
<sequence>MVLMYLWASILCYAVSLAAIKTSILLQFLRFLVGSRVTRFCWVMVGVCICYGIASVFATIFFCVPVSGFWNPSPTDKCISKQGLWLTHSAINIVTDVIIFLIPVPTVLKLNMNMRQKIAVIGVFCIGIIVCLITMLRLDSIITVAKTSDVTHDNVRVAVWSNAELTTAIFCATLSGIKPFVQWVSTRKSLSRQSYSFKLPGNSGNHRRASKMTPQVTGQDLGGSQPSSSKLVKENADRDAAESEIELSSNAV</sequence>
<dbReference type="InterPro" id="IPR049326">
    <property type="entry name" value="Rhodopsin_dom_fungi"/>
</dbReference>
<feature type="transmembrane region" description="Helical" evidence="7">
    <location>
        <begin position="41"/>
        <end position="70"/>
    </location>
</feature>
<keyword evidence="10" id="KW-1185">Reference proteome</keyword>
<evidence type="ECO:0000256" key="2">
    <source>
        <dbReference type="ARBA" id="ARBA00022692"/>
    </source>
</evidence>
<dbReference type="InterPro" id="IPR052337">
    <property type="entry name" value="SAT4-like"/>
</dbReference>
<comment type="similarity">
    <text evidence="5">Belongs to the SAT4 family.</text>
</comment>
<evidence type="ECO:0000313" key="9">
    <source>
        <dbReference type="EMBL" id="KAK7714835.1"/>
    </source>
</evidence>
<evidence type="ECO:0000256" key="3">
    <source>
        <dbReference type="ARBA" id="ARBA00022989"/>
    </source>
</evidence>
<evidence type="ECO:0000256" key="7">
    <source>
        <dbReference type="SAM" id="Phobius"/>
    </source>
</evidence>
<proteinExistence type="inferred from homology"/>
<evidence type="ECO:0000256" key="1">
    <source>
        <dbReference type="ARBA" id="ARBA00004141"/>
    </source>
</evidence>
<comment type="caution">
    <text evidence="9">The sequence shown here is derived from an EMBL/GenBank/DDBJ whole genome shotgun (WGS) entry which is preliminary data.</text>
</comment>
<feature type="compositionally biased region" description="Polar residues" evidence="6">
    <location>
        <begin position="212"/>
        <end position="230"/>
    </location>
</feature>
<evidence type="ECO:0000256" key="5">
    <source>
        <dbReference type="ARBA" id="ARBA00038359"/>
    </source>
</evidence>
<dbReference type="Pfam" id="PF20684">
    <property type="entry name" value="Fung_rhodopsin"/>
    <property type="match status" value="1"/>
</dbReference>
<gene>
    <name evidence="9" type="ORF">SLS63_011570</name>
</gene>
<feature type="transmembrane region" description="Helical" evidence="7">
    <location>
        <begin position="6"/>
        <end position="29"/>
    </location>
</feature>
<feature type="region of interest" description="Disordered" evidence="6">
    <location>
        <begin position="197"/>
        <end position="252"/>
    </location>
</feature>
<feature type="transmembrane region" description="Helical" evidence="7">
    <location>
        <begin position="120"/>
        <end position="138"/>
    </location>
</feature>
<reference evidence="9 10" key="1">
    <citation type="submission" date="2024-02" db="EMBL/GenBank/DDBJ databases">
        <title>De novo assembly and annotation of 12 fungi associated with fruit tree decline syndrome in Ontario, Canada.</title>
        <authorList>
            <person name="Sulman M."/>
            <person name="Ellouze W."/>
            <person name="Ilyukhin E."/>
        </authorList>
    </citation>
    <scope>NUCLEOTIDE SEQUENCE [LARGE SCALE GENOMIC DNA]</scope>
    <source>
        <strain evidence="9 10">M169</strain>
    </source>
</reference>
<organism evidence="9 10">
    <name type="scientific">Diaporthe eres</name>
    <name type="common">Phomopsis oblonga</name>
    <dbReference type="NCBI Taxonomy" id="83184"/>
    <lineage>
        <taxon>Eukaryota</taxon>
        <taxon>Fungi</taxon>
        <taxon>Dikarya</taxon>
        <taxon>Ascomycota</taxon>
        <taxon>Pezizomycotina</taxon>
        <taxon>Sordariomycetes</taxon>
        <taxon>Sordariomycetidae</taxon>
        <taxon>Diaporthales</taxon>
        <taxon>Diaporthaceae</taxon>
        <taxon>Diaporthe</taxon>
        <taxon>Diaporthe eres species complex</taxon>
    </lineage>
</organism>
<keyword evidence="3 7" id="KW-1133">Transmembrane helix</keyword>
<evidence type="ECO:0000256" key="4">
    <source>
        <dbReference type="ARBA" id="ARBA00023136"/>
    </source>
</evidence>